<dbReference type="RefSeq" id="WP_187426227.1">
    <property type="nucleotide sequence ID" value="NZ_CP060636.1"/>
</dbReference>
<evidence type="ECO:0000256" key="3">
    <source>
        <dbReference type="ARBA" id="ARBA00022747"/>
    </source>
</evidence>
<evidence type="ECO:0000313" key="4">
    <source>
        <dbReference type="EMBL" id="QNM12438.1"/>
    </source>
</evidence>
<keyword evidence="3" id="KW-0680">Restriction system</keyword>
<dbReference type="GO" id="GO:0032259">
    <property type="term" value="P:methylation"/>
    <property type="evidence" value="ECO:0007669"/>
    <property type="project" value="UniProtKB-KW"/>
</dbReference>
<dbReference type="Gene3D" id="3.90.120.10">
    <property type="entry name" value="DNA Methylase, subunit A, domain 2"/>
    <property type="match status" value="1"/>
</dbReference>
<evidence type="ECO:0000256" key="2">
    <source>
        <dbReference type="ARBA" id="ARBA00022679"/>
    </source>
</evidence>
<keyword evidence="5" id="KW-1185">Reference proteome</keyword>
<dbReference type="InterPro" id="IPR001525">
    <property type="entry name" value="C5_MeTfrase"/>
</dbReference>
<evidence type="ECO:0000256" key="1">
    <source>
        <dbReference type="ARBA" id="ARBA00022603"/>
    </source>
</evidence>
<name>A0A7G9GNQ6_9FIRM</name>
<reference evidence="4 5" key="1">
    <citation type="submission" date="2020-08" db="EMBL/GenBank/DDBJ databases">
        <authorList>
            <person name="Liu C."/>
            <person name="Sun Q."/>
        </authorList>
    </citation>
    <scope>NUCLEOTIDE SEQUENCE [LARGE SCALE GENOMIC DNA]</scope>
    <source>
        <strain evidence="4 5">NSJ-61</strain>
    </source>
</reference>
<dbReference type="GO" id="GO:0008168">
    <property type="term" value="F:methyltransferase activity"/>
    <property type="evidence" value="ECO:0007669"/>
    <property type="project" value="UniProtKB-KW"/>
</dbReference>
<accession>A0A7G9GNQ6</accession>
<gene>
    <name evidence="4" type="ORF">H9Q80_00330</name>
</gene>
<organism evidence="4 5">
    <name type="scientific">[Eubacterium] hominis</name>
    <dbReference type="NCBI Taxonomy" id="2764325"/>
    <lineage>
        <taxon>Bacteria</taxon>
        <taxon>Bacillati</taxon>
        <taxon>Bacillota</taxon>
        <taxon>Erysipelotrichia</taxon>
        <taxon>Erysipelotrichales</taxon>
        <taxon>Erysipelotrichaceae</taxon>
        <taxon>Amedibacillus</taxon>
    </lineage>
</organism>
<evidence type="ECO:0000313" key="5">
    <source>
        <dbReference type="Proteomes" id="UP000515856"/>
    </source>
</evidence>
<dbReference type="SUPFAM" id="SSF53335">
    <property type="entry name" value="S-adenosyl-L-methionine-dependent methyltransferases"/>
    <property type="match status" value="1"/>
</dbReference>
<dbReference type="GO" id="GO:0009307">
    <property type="term" value="P:DNA restriction-modification system"/>
    <property type="evidence" value="ECO:0007669"/>
    <property type="project" value="UniProtKB-KW"/>
</dbReference>
<protein>
    <submittedName>
        <fullName evidence="4">DNA cytosine methyltransferase</fullName>
    </submittedName>
</protein>
<dbReference type="EMBL" id="CP060636">
    <property type="protein sequence ID" value="QNM12438.1"/>
    <property type="molecule type" value="Genomic_DNA"/>
</dbReference>
<dbReference type="Proteomes" id="UP000515856">
    <property type="component" value="Chromosome"/>
</dbReference>
<dbReference type="AlphaFoldDB" id="A0A7G9GNQ6"/>
<dbReference type="Pfam" id="PF00145">
    <property type="entry name" value="DNA_methylase"/>
    <property type="match status" value="1"/>
</dbReference>
<proteinExistence type="predicted"/>
<keyword evidence="2 4" id="KW-0808">Transferase</keyword>
<sequence>MTDKKIKQIGNIVNTGNFKNPQRGRIYDPGGISPTLNTCGGGGLEVKIVDKKTKCLNSKVNGKQPSLQDRIYASSGIAPACVTGFRPFIAVEQEQEGGEILVREATKQGYAVAKAGDSININYPNSKSRRGRVGKGVAHTLTTQCEQAVVLPCIAASRGRNPDNPGDRTPGVKVQQRLEVNKKGMSNTLTTVTKDNYVIEEDLAIRKLTPREYGRLQDFSDETFDRLEGISDSQLYKIFGNSITVAVPREAFILQALICLPGFTTDRSCVSCENCVHAGGNKFYCDIKFKLIAERGRHTDGYEEDCEDWELKKKIQEVLDTAISRTEEE</sequence>
<dbReference type="KEGG" id="ehn:H9Q80_00330"/>
<keyword evidence="1 4" id="KW-0489">Methyltransferase</keyword>
<dbReference type="InterPro" id="IPR029063">
    <property type="entry name" value="SAM-dependent_MTases_sf"/>
</dbReference>